<organism evidence="5 6">
    <name type="scientific">Curtobacterium herbarum</name>
    <dbReference type="NCBI Taxonomy" id="150122"/>
    <lineage>
        <taxon>Bacteria</taxon>
        <taxon>Bacillati</taxon>
        <taxon>Actinomycetota</taxon>
        <taxon>Actinomycetes</taxon>
        <taxon>Micrococcales</taxon>
        <taxon>Microbacteriaceae</taxon>
        <taxon>Curtobacterium</taxon>
    </lineage>
</organism>
<accession>A0ABP4KC21</accession>
<evidence type="ECO:0000256" key="4">
    <source>
        <dbReference type="SAM" id="Phobius"/>
    </source>
</evidence>
<keyword evidence="4" id="KW-1133">Transmembrane helix</keyword>
<feature type="compositionally biased region" description="Low complexity" evidence="3">
    <location>
        <begin position="379"/>
        <end position="397"/>
    </location>
</feature>
<reference evidence="6" key="1">
    <citation type="journal article" date="2019" name="Int. J. Syst. Evol. Microbiol.">
        <title>The Global Catalogue of Microorganisms (GCM) 10K type strain sequencing project: providing services to taxonomists for standard genome sequencing and annotation.</title>
        <authorList>
            <consortium name="The Broad Institute Genomics Platform"/>
            <consortium name="The Broad Institute Genome Sequencing Center for Infectious Disease"/>
            <person name="Wu L."/>
            <person name="Ma J."/>
        </authorList>
    </citation>
    <scope>NUCLEOTIDE SEQUENCE [LARGE SCALE GENOMIC DNA]</scope>
    <source>
        <strain evidence="6">JCM 12140</strain>
    </source>
</reference>
<dbReference type="Proteomes" id="UP001501742">
    <property type="component" value="Unassembled WGS sequence"/>
</dbReference>
<dbReference type="InterPro" id="IPR013783">
    <property type="entry name" value="Ig-like_fold"/>
</dbReference>
<evidence type="ECO:0000256" key="2">
    <source>
        <dbReference type="ARBA" id="ARBA00022729"/>
    </source>
</evidence>
<dbReference type="Pfam" id="PF05345">
    <property type="entry name" value="He_PIG"/>
    <property type="match status" value="1"/>
</dbReference>
<dbReference type="EMBL" id="BAAAJX010000019">
    <property type="protein sequence ID" value="GAA1494896.1"/>
    <property type="molecule type" value="Genomic_DNA"/>
</dbReference>
<feature type="compositionally biased region" description="Pro residues" evidence="3">
    <location>
        <begin position="359"/>
        <end position="378"/>
    </location>
</feature>
<dbReference type="SUPFAM" id="SSF49313">
    <property type="entry name" value="Cadherin-like"/>
    <property type="match status" value="1"/>
</dbReference>
<evidence type="ECO:0008006" key="7">
    <source>
        <dbReference type="Google" id="ProtNLM"/>
    </source>
</evidence>
<proteinExistence type="inferred from homology"/>
<evidence type="ECO:0000256" key="1">
    <source>
        <dbReference type="ARBA" id="ARBA00005445"/>
    </source>
</evidence>
<keyword evidence="2" id="KW-0732">Signal</keyword>
<protein>
    <recommendedName>
        <fullName evidence="7">DUF3494 domain-containing protein</fullName>
    </recommendedName>
</protein>
<evidence type="ECO:0000313" key="5">
    <source>
        <dbReference type="EMBL" id="GAA1494896.1"/>
    </source>
</evidence>
<sequence>MRASSTVALCFSLNQSGSTMATSPFVRRVMTGGAALGLAASLVLMASSGASAATEIDGPVKLGTAATYGVLGGSAVTNTGPTVVNGDLGVYPGTSITGFGAAPNGVVNGTTRTRTEAAQAQQDALVAYNTAAALQPNGVDVTDLDNRAPLVPGVYSGGALNLSDNNTLTLNGNAQSTWVFQAASSLTIGSGTRILITGGASSCNVFWQVGSSATIQTTSQFQGTVLANTSVTAATGATVQGRLLALNGAVTLDTNTITPAQSCPPPTTPTPTVAPTITSGTPTAATTGQPYSYTVTATSTPTPTFTATGLPAGLTINSTTGVISGTPTAPGSSTVTITASNGTGPADTQVVTVRVVTPTPTPTPTPTTPAPSPTPTTPTPTATTPAGTTPTGSPTAGAGTGNGRTPTGTLAFTGSDPTVPLSIAGVLLAAGIGLTVVARRRRAARV</sequence>
<feature type="region of interest" description="Disordered" evidence="3">
    <location>
        <begin position="356"/>
        <end position="406"/>
    </location>
</feature>
<dbReference type="InterPro" id="IPR015919">
    <property type="entry name" value="Cadherin-like_sf"/>
</dbReference>
<name>A0ABP4KC21_9MICO</name>
<feature type="transmembrane region" description="Helical" evidence="4">
    <location>
        <begin position="419"/>
        <end position="438"/>
    </location>
</feature>
<evidence type="ECO:0000256" key="3">
    <source>
        <dbReference type="SAM" id="MobiDB-lite"/>
    </source>
</evidence>
<keyword evidence="4" id="KW-0812">Transmembrane</keyword>
<evidence type="ECO:0000313" key="6">
    <source>
        <dbReference type="Proteomes" id="UP001501742"/>
    </source>
</evidence>
<comment type="similarity">
    <text evidence="1">Belongs to the ice-binding protein family.</text>
</comment>
<dbReference type="Pfam" id="PF11999">
    <property type="entry name" value="Ice_binding"/>
    <property type="match status" value="1"/>
</dbReference>
<keyword evidence="6" id="KW-1185">Reference proteome</keyword>
<dbReference type="Gene3D" id="2.60.40.10">
    <property type="entry name" value="Immunoglobulins"/>
    <property type="match status" value="1"/>
</dbReference>
<dbReference type="InterPro" id="IPR021884">
    <property type="entry name" value="Ice-bd_prot"/>
</dbReference>
<keyword evidence="4" id="KW-0472">Membrane</keyword>
<gene>
    <name evidence="5" type="ORF">GCM10009627_32420</name>
</gene>
<comment type="caution">
    <text evidence="5">The sequence shown here is derived from an EMBL/GenBank/DDBJ whole genome shotgun (WGS) entry which is preliminary data.</text>
</comment>